<evidence type="ECO:0000256" key="7">
    <source>
        <dbReference type="ARBA" id="ARBA00023180"/>
    </source>
</evidence>
<accession>A0A9P0MI05</accession>
<evidence type="ECO:0000256" key="1">
    <source>
        <dbReference type="ARBA" id="ARBA00004651"/>
    </source>
</evidence>
<dbReference type="PANTHER" id="PTHR42643:SF30">
    <property type="entry name" value="IONOTROPIC RECEPTOR 40A-RELATED"/>
    <property type="match status" value="1"/>
</dbReference>
<keyword evidence="7" id="KW-0325">Glycoprotein</keyword>
<dbReference type="InterPro" id="IPR052192">
    <property type="entry name" value="Insect_Ionotropic_Sensory_Rcpt"/>
</dbReference>
<sequence length="599" mass="69890">MLYKLVASLLFAYLAECNIIIQREDCETYRCLEDIIHYLFRNESILFVNERNYSCLEFKFNVMSVSTYYDKSFDKHSNIIIDSRNVYDSLSRVPGPDKRILVILRENGAIGYKEMMLKMWWMKKTKLAISRIHQRKVELLTNFYMKTEEVCPDLHFERYDDYCTRRSAVKIQVNVKEHCVMNVGYAVDFPFVDDIHSKVNPGVVVSLIRTYSQVRKVTLNYMNSEVYQDEFVNNGTVHKLRRHLLENKIQIAIGHLFMNRTDVNPFYYGPVIFKDYIEFAWRKFLRLGSFQKMTLVFDKVVWICFGVTFLIVVIAYLFTSLIVKEQVGFAVILTDLFGVSVGTGLYRIPHSTPLKIIALVYLIFCFIIDSAYLGKLSSILTKPVSDKQENIWLSGVRCNISHYVGRETNLYYLLASTGRMIPQFTKKYGTGYINETQRFLLERVCIKSQKNVTLARTQQNSTLIFHSLVKAMPTEASMVDHGIFEALKVSLFCTYFIGNYTALKDSLQFWSQQIVEMGFVVKWMRDITGLRKMTEHDVESKIEPLELEHFEIVFKALLLGYIVATIQLIAEIGYNRLNIKYCLTERFRFCCTSRNTNTA</sequence>
<dbReference type="OrthoDB" id="6741092at2759"/>
<evidence type="ECO:0000256" key="2">
    <source>
        <dbReference type="ARBA" id="ARBA00022475"/>
    </source>
</evidence>
<keyword evidence="6" id="KW-0675">Receptor</keyword>
<keyword evidence="3 8" id="KW-0812">Transmembrane</keyword>
<feature type="transmembrane region" description="Helical" evidence="8">
    <location>
        <begin position="300"/>
        <end position="318"/>
    </location>
</feature>
<proteinExistence type="predicted"/>
<keyword evidence="4 8" id="KW-1133">Transmembrane helix</keyword>
<keyword evidence="2" id="KW-1003">Cell membrane</keyword>
<evidence type="ECO:0000256" key="3">
    <source>
        <dbReference type="ARBA" id="ARBA00022692"/>
    </source>
</evidence>
<feature type="signal peptide" evidence="9">
    <location>
        <begin position="1"/>
        <end position="17"/>
    </location>
</feature>
<keyword evidence="9" id="KW-0732">Signal</keyword>
<feature type="transmembrane region" description="Helical" evidence="8">
    <location>
        <begin position="354"/>
        <end position="373"/>
    </location>
</feature>
<evidence type="ECO:0000256" key="4">
    <source>
        <dbReference type="ARBA" id="ARBA00022989"/>
    </source>
</evidence>
<reference evidence="10" key="1">
    <citation type="submission" date="2022-03" db="EMBL/GenBank/DDBJ databases">
        <authorList>
            <person name="Sayadi A."/>
        </authorList>
    </citation>
    <scope>NUCLEOTIDE SEQUENCE</scope>
</reference>
<dbReference type="Proteomes" id="UP001152888">
    <property type="component" value="Unassembled WGS sequence"/>
</dbReference>
<dbReference type="PANTHER" id="PTHR42643">
    <property type="entry name" value="IONOTROPIC RECEPTOR 20A-RELATED"/>
    <property type="match status" value="1"/>
</dbReference>
<feature type="transmembrane region" description="Helical" evidence="8">
    <location>
        <begin position="327"/>
        <end position="348"/>
    </location>
</feature>
<keyword evidence="5 8" id="KW-0472">Membrane</keyword>
<evidence type="ECO:0000256" key="5">
    <source>
        <dbReference type="ARBA" id="ARBA00023136"/>
    </source>
</evidence>
<evidence type="ECO:0000256" key="6">
    <source>
        <dbReference type="ARBA" id="ARBA00023170"/>
    </source>
</evidence>
<dbReference type="Gene3D" id="1.10.287.70">
    <property type="match status" value="1"/>
</dbReference>
<organism evidence="10 11">
    <name type="scientific">Acanthoscelides obtectus</name>
    <name type="common">Bean weevil</name>
    <name type="synonym">Bruchus obtectus</name>
    <dbReference type="NCBI Taxonomy" id="200917"/>
    <lineage>
        <taxon>Eukaryota</taxon>
        <taxon>Metazoa</taxon>
        <taxon>Ecdysozoa</taxon>
        <taxon>Arthropoda</taxon>
        <taxon>Hexapoda</taxon>
        <taxon>Insecta</taxon>
        <taxon>Pterygota</taxon>
        <taxon>Neoptera</taxon>
        <taxon>Endopterygota</taxon>
        <taxon>Coleoptera</taxon>
        <taxon>Polyphaga</taxon>
        <taxon>Cucujiformia</taxon>
        <taxon>Chrysomeloidea</taxon>
        <taxon>Chrysomelidae</taxon>
        <taxon>Bruchinae</taxon>
        <taxon>Bruchini</taxon>
        <taxon>Acanthoscelides</taxon>
    </lineage>
</organism>
<evidence type="ECO:0000313" key="11">
    <source>
        <dbReference type="Proteomes" id="UP001152888"/>
    </source>
</evidence>
<name>A0A9P0MI05_ACAOB</name>
<dbReference type="GO" id="GO:0005886">
    <property type="term" value="C:plasma membrane"/>
    <property type="evidence" value="ECO:0007669"/>
    <property type="project" value="UniProtKB-SubCell"/>
</dbReference>
<evidence type="ECO:0000256" key="9">
    <source>
        <dbReference type="SAM" id="SignalP"/>
    </source>
</evidence>
<feature type="chain" id="PRO_5040283357" evidence="9">
    <location>
        <begin position="18"/>
        <end position="599"/>
    </location>
</feature>
<dbReference type="AlphaFoldDB" id="A0A9P0MI05"/>
<protein>
    <submittedName>
        <fullName evidence="10">Uncharacterized protein</fullName>
    </submittedName>
</protein>
<evidence type="ECO:0000256" key="8">
    <source>
        <dbReference type="SAM" id="Phobius"/>
    </source>
</evidence>
<keyword evidence="11" id="KW-1185">Reference proteome</keyword>
<dbReference type="EMBL" id="CAKOFQ010008306">
    <property type="protein sequence ID" value="CAH2013285.1"/>
    <property type="molecule type" value="Genomic_DNA"/>
</dbReference>
<evidence type="ECO:0000313" key="10">
    <source>
        <dbReference type="EMBL" id="CAH2013285.1"/>
    </source>
</evidence>
<comment type="caution">
    <text evidence="10">The sequence shown here is derived from an EMBL/GenBank/DDBJ whole genome shotgun (WGS) entry which is preliminary data.</text>
</comment>
<comment type="subcellular location">
    <subcellularLocation>
        <location evidence="1">Cell membrane</location>
        <topology evidence="1">Multi-pass membrane protein</topology>
    </subcellularLocation>
</comment>
<gene>
    <name evidence="10" type="ORF">ACAOBT_LOCUS33377</name>
</gene>